<comment type="similarity">
    <text evidence="2">Belongs to the glycosyl hydrolase 3 family.</text>
</comment>
<feature type="signal peptide" evidence="7">
    <location>
        <begin position="1"/>
        <end position="26"/>
    </location>
</feature>
<reference evidence="9 10" key="1">
    <citation type="submission" date="2017-05" db="EMBL/GenBank/DDBJ databases">
        <authorList>
            <person name="Varghese N."/>
            <person name="Submissions S."/>
        </authorList>
    </citation>
    <scope>NUCLEOTIDE SEQUENCE [LARGE SCALE GENOMIC DNA]</scope>
    <source>
        <strain evidence="9 10">DSM 46834</strain>
    </source>
</reference>
<sequence>MRPARTRPAALLALVCLALSACSGSAEDPPRSTEATTASTTASSTPSEVTVPPDDPVEAALAGMDRRAQVAQLFVVGVELTDLSPGDDLVADGVGGVFLAGRSQAPAEDLAATTSRWTGDAPGPRPWVAVDQEGGQVQALQGPGFDRLPAADEQGQLPPDQLAALAGTLGAQLASAGVTLDLAPVADVVPAGTEEANDPIGAFGRQYGSTAADVVPDVRAVVDGLAAHGVTSTLKHFPGLGLVDANTDEVAGVTDPVTSATDEQVTAFGELARSEADPFVMVSSATYPRLDPDAPATFSRQVISTLLRGFLGFDGVVITDDVGAAVTFQDVPPGDRAVRFLEAGGTLVLTLDADVYPEMVDAVLARAEADPEFSDTVDAAVRTALTAKAEAGLL</sequence>
<evidence type="ECO:0000256" key="3">
    <source>
        <dbReference type="ARBA" id="ARBA00012663"/>
    </source>
</evidence>
<keyword evidence="7" id="KW-0732">Signal</keyword>
<evidence type="ECO:0000256" key="4">
    <source>
        <dbReference type="ARBA" id="ARBA00022801"/>
    </source>
</evidence>
<evidence type="ECO:0000259" key="8">
    <source>
        <dbReference type="Pfam" id="PF00933"/>
    </source>
</evidence>
<dbReference type="AlphaFoldDB" id="A0A521FQR8"/>
<evidence type="ECO:0000256" key="2">
    <source>
        <dbReference type="ARBA" id="ARBA00005336"/>
    </source>
</evidence>
<proteinExistence type="inferred from homology"/>
<dbReference type="Gene3D" id="3.20.20.300">
    <property type="entry name" value="Glycoside hydrolase, family 3, N-terminal domain"/>
    <property type="match status" value="1"/>
</dbReference>
<evidence type="ECO:0000256" key="7">
    <source>
        <dbReference type="SAM" id="SignalP"/>
    </source>
</evidence>
<dbReference type="SUPFAM" id="SSF51445">
    <property type="entry name" value="(Trans)glycosidases"/>
    <property type="match status" value="1"/>
</dbReference>
<keyword evidence="4" id="KW-0378">Hydrolase</keyword>
<protein>
    <recommendedName>
        <fullName evidence="3">beta-N-acetylhexosaminidase</fullName>
        <ecNumber evidence="3">3.2.1.52</ecNumber>
    </recommendedName>
</protein>
<dbReference type="RefSeq" id="WP_185938525.1">
    <property type="nucleotide sequence ID" value="NZ_FXTJ01000013.1"/>
</dbReference>
<dbReference type="InterPro" id="IPR036962">
    <property type="entry name" value="Glyco_hydro_3_N_sf"/>
</dbReference>
<feature type="chain" id="PRO_5021967370" description="beta-N-acetylhexosaminidase" evidence="7">
    <location>
        <begin position="27"/>
        <end position="394"/>
    </location>
</feature>
<dbReference type="EC" id="3.2.1.52" evidence="3"/>
<evidence type="ECO:0000256" key="1">
    <source>
        <dbReference type="ARBA" id="ARBA00001231"/>
    </source>
</evidence>
<feature type="region of interest" description="Disordered" evidence="6">
    <location>
        <begin position="23"/>
        <end position="54"/>
    </location>
</feature>
<dbReference type="Proteomes" id="UP000317484">
    <property type="component" value="Unassembled WGS sequence"/>
</dbReference>
<comment type="catalytic activity">
    <reaction evidence="1">
        <text>Hydrolysis of terminal non-reducing N-acetyl-D-hexosamine residues in N-acetyl-beta-D-hexosaminides.</text>
        <dbReference type="EC" id="3.2.1.52"/>
    </reaction>
</comment>
<dbReference type="GO" id="GO:0005975">
    <property type="term" value="P:carbohydrate metabolic process"/>
    <property type="evidence" value="ECO:0007669"/>
    <property type="project" value="InterPro"/>
</dbReference>
<dbReference type="EMBL" id="FXTJ01000013">
    <property type="protein sequence ID" value="SMO98532.1"/>
    <property type="molecule type" value="Genomic_DNA"/>
</dbReference>
<dbReference type="PANTHER" id="PTHR30480:SF13">
    <property type="entry name" value="BETA-HEXOSAMINIDASE"/>
    <property type="match status" value="1"/>
</dbReference>
<dbReference type="Pfam" id="PF00933">
    <property type="entry name" value="Glyco_hydro_3"/>
    <property type="match status" value="1"/>
</dbReference>
<feature type="compositionally biased region" description="Low complexity" evidence="6">
    <location>
        <begin position="32"/>
        <end position="52"/>
    </location>
</feature>
<keyword evidence="5" id="KW-0326">Glycosidase</keyword>
<dbReference type="InterPro" id="IPR001764">
    <property type="entry name" value="Glyco_hydro_3_N"/>
</dbReference>
<evidence type="ECO:0000313" key="10">
    <source>
        <dbReference type="Proteomes" id="UP000317484"/>
    </source>
</evidence>
<feature type="domain" description="Glycoside hydrolase family 3 N-terminal" evidence="8">
    <location>
        <begin position="69"/>
        <end position="381"/>
    </location>
</feature>
<evidence type="ECO:0000256" key="5">
    <source>
        <dbReference type="ARBA" id="ARBA00023295"/>
    </source>
</evidence>
<evidence type="ECO:0000313" key="9">
    <source>
        <dbReference type="EMBL" id="SMO98532.1"/>
    </source>
</evidence>
<dbReference type="GO" id="GO:0004563">
    <property type="term" value="F:beta-N-acetylhexosaminidase activity"/>
    <property type="evidence" value="ECO:0007669"/>
    <property type="project" value="UniProtKB-EC"/>
</dbReference>
<name>A0A521FQR8_9ACTN</name>
<keyword evidence="10" id="KW-1185">Reference proteome</keyword>
<evidence type="ECO:0000256" key="6">
    <source>
        <dbReference type="SAM" id="MobiDB-lite"/>
    </source>
</evidence>
<dbReference type="InterPro" id="IPR050226">
    <property type="entry name" value="NagZ_Beta-hexosaminidase"/>
</dbReference>
<dbReference type="PROSITE" id="PS51257">
    <property type="entry name" value="PROKAR_LIPOPROTEIN"/>
    <property type="match status" value="1"/>
</dbReference>
<dbReference type="InterPro" id="IPR017853">
    <property type="entry name" value="GH"/>
</dbReference>
<gene>
    <name evidence="9" type="ORF">SAMN06273567_113105</name>
</gene>
<accession>A0A521FQR8</accession>
<dbReference type="PANTHER" id="PTHR30480">
    <property type="entry name" value="BETA-HEXOSAMINIDASE-RELATED"/>
    <property type="match status" value="1"/>
</dbReference>
<organism evidence="9 10">
    <name type="scientific">Geodermatophilus aquaeductus</name>
    <dbReference type="NCBI Taxonomy" id="1564161"/>
    <lineage>
        <taxon>Bacteria</taxon>
        <taxon>Bacillati</taxon>
        <taxon>Actinomycetota</taxon>
        <taxon>Actinomycetes</taxon>
        <taxon>Geodermatophilales</taxon>
        <taxon>Geodermatophilaceae</taxon>
        <taxon>Geodermatophilus</taxon>
    </lineage>
</organism>
<dbReference type="GO" id="GO:0009254">
    <property type="term" value="P:peptidoglycan turnover"/>
    <property type="evidence" value="ECO:0007669"/>
    <property type="project" value="TreeGrafter"/>
</dbReference>